<keyword evidence="8" id="KW-1185">Reference proteome</keyword>
<dbReference type="PANTHER" id="PTHR43884">
    <property type="entry name" value="ACYL-COA DEHYDROGENASE"/>
    <property type="match status" value="1"/>
</dbReference>
<sequence length="400" mass="42778">MRFELDEHSRQLADLGARLAAEFAPHAAGHDRDRTIATENFAKLREAGLYGVALPRDLGGLGARTTQWLATVEALSKGDASTALGFNMHYVATRIIATLDAVPADAKKRVADLVVRDGALICAPLSEPSASSLLPATYMPSLSARRVPGGLEVSGMKMFASLWEASDYAFMFAHPDWAEDPTHVVGFLMPTDQEGAIKVTDNWDTLGMRSTRSNQVQISGAFVPEELILCEFDDFLGNWIVAQAHIAWGGYTGCYLGVAEAMAEWLQGALGTRVAKGHTQPMGYHPTISTAMGHIAAQVEAARLMMYHAAWEADENSGPSLATCAAFLRAKLMVGTVIHTITTLGTTAGGLSSLMRERGYELMLRDAMTGPIMPPNALACAEMAGLISMGLDPGQAPALR</sequence>
<evidence type="ECO:0000256" key="3">
    <source>
        <dbReference type="ARBA" id="ARBA00022630"/>
    </source>
</evidence>
<dbReference type="Gene3D" id="2.40.110.10">
    <property type="entry name" value="Butyryl-CoA Dehydrogenase, subunit A, domain 2"/>
    <property type="match status" value="1"/>
</dbReference>
<dbReference type="SUPFAM" id="SSF56645">
    <property type="entry name" value="Acyl-CoA dehydrogenase NM domain-like"/>
    <property type="match status" value="1"/>
</dbReference>
<dbReference type="EMBL" id="BOOW01000052">
    <property type="protein sequence ID" value="GII96912.1"/>
    <property type="molecule type" value="Genomic_DNA"/>
</dbReference>
<dbReference type="InterPro" id="IPR037069">
    <property type="entry name" value="AcylCoA_DH/ox_N_sf"/>
</dbReference>
<dbReference type="InterPro" id="IPR036250">
    <property type="entry name" value="AcylCo_DH-like_C"/>
</dbReference>
<feature type="domain" description="Acyl-CoA dehydrogenase/oxidase N-terminal" evidence="6">
    <location>
        <begin position="12"/>
        <end position="95"/>
    </location>
</feature>
<evidence type="ECO:0000256" key="4">
    <source>
        <dbReference type="ARBA" id="ARBA00022827"/>
    </source>
</evidence>
<evidence type="ECO:0000256" key="2">
    <source>
        <dbReference type="ARBA" id="ARBA00009347"/>
    </source>
</evidence>
<organism evidence="7 8">
    <name type="scientific">Sinosporangium siamense</name>
    <dbReference type="NCBI Taxonomy" id="1367973"/>
    <lineage>
        <taxon>Bacteria</taxon>
        <taxon>Bacillati</taxon>
        <taxon>Actinomycetota</taxon>
        <taxon>Actinomycetes</taxon>
        <taxon>Streptosporangiales</taxon>
        <taxon>Streptosporangiaceae</taxon>
        <taxon>Sinosporangium</taxon>
    </lineage>
</organism>
<evidence type="ECO:0000313" key="8">
    <source>
        <dbReference type="Proteomes" id="UP000606172"/>
    </source>
</evidence>
<dbReference type="Proteomes" id="UP000606172">
    <property type="component" value="Unassembled WGS sequence"/>
</dbReference>
<dbReference type="GO" id="GO:0003995">
    <property type="term" value="F:acyl-CoA dehydrogenase activity"/>
    <property type="evidence" value="ECO:0007669"/>
    <property type="project" value="TreeGrafter"/>
</dbReference>
<dbReference type="GO" id="GO:0050660">
    <property type="term" value="F:flavin adenine dinucleotide binding"/>
    <property type="evidence" value="ECO:0007669"/>
    <property type="project" value="InterPro"/>
</dbReference>
<gene>
    <name evidence="7" type="ORF">Ssi02_71430</name>
</gene>
<dbReference type="SUPFAM" id="SSF47203">
    <property type="entry name" value="Acyl-CoA dehydrogenase C-terminal domain-like"/>
    <property type="match status" value="1"/>
</dbReference>
<dbReference type="Pfam" id="PF02771">
    <property type="entry name" value="Acyl-CoA_dh_N"/>
    <property type="match status" value="1"/>
</dbReference>
<feature type="domain" description="Acyl-CoA dehydrogenase/oxidase C-terminal" evidence="5">
    <location>
        <begin position="254"/>
        <end position="372"/>
    </location>
</feature>
<reference evidence="7" key="1">
    <citation type="submission" date="2021-01" db="EMBL/GenBank/DDBJ databases">
        <title>Whole genome shotgun sequence of Sinosporangium siamense NBRC 109515.</title>
        <authorList>
            <person name="Komaki H."/>
            <person name="Tamura T."/>
        </authorList>
    </citation>
    <scope>NUCLEOTIDE SEQUENCE</scope>
    <source>
        <strain evidence="7">NBRC 109515</strain>
    </source>
</reference>
<comment type="caution">
    <text evidence="7">The sequence shown here is derived from an EMBL/GenBank/DDBJ whole genome shotgun (WGS) entry which is preliminary data.</text>
</comment>
<dbReference type="Gene3D" id="1.10.540.10">
    <property type="entry name" value="Acyl-CoA dehydrogenase/oxidase, N-terminal domain"/>
    <property type="match status" value="1"/>
</dbReference>
<dbReference type="AlphaFoldDB" id="A0A919RPJ1"/>
<name>A0A919RPJ1_9ACTN</name>
<dbReference type="PANTHER" id="PTHR43884:SF12">
    <property type="entry name" value="ISOVALERYL-COA DEHYDROGENASE, MITOCHONDRIAL-RELATED"/>
    <property type="match status" value="1"/>
</dbReference>
<evidence type="ECO:0000313" key="7">
    <source>
        <dbReference type="EMBL" id="GII96912.1"/>
    </source>
</evidence>
<accession>A0A919RPJ1</accession>
<dbReference type="InterPro" id="IPR009100">
    <property type="entry name" value="AcylCoA_DH/oxidase_NM_dom_sf"/>
</dbReference>
<dbReference type="InterPro" id="IPR009075">
    <property type="entry name" value="AcylCo_DH/oxidase_C"/>
</dbReference>
<evidence type="ECO:0000259" key="5">
    <source>
        <dbReference type="Pfam" id="PF00441"/>
    </source>
</evidence>
<protein>
    <submittedName>
        <fullName evidence="7">Acyl-CoA dehydrogenase</fullName>
    </submittedName>
</protein>
<keyword evidence="4" id="KW-0274">FAD</keyword>
<evidence type="ECO:0000256" key="1">
    <source>
        <dbReference type="ARBA" id="ARBA00001974"/>
    </source>
</evidence>
<evidence type="ECO:0000259" key="6">
    <source>
        <dbReference type="Pfam" id="PF02771"/>
    </source>
</evidence>
<dbReference type="PIRSF" id="PIRSF016578">
    <property type="entry name" value="HsaA"/>
    <property type="match status" value="1"/>
</dbReference>
<dbReference type="Gene3D" id="1.20.140.10">
    <property type="entry name" value="Butyryl-CoA Dehydrogenase, subunit A, domain 3"/>
    <property type="match status" value="1"/>
</dbReference>
<dbReference type="RefSeq" id="WP_204032124.1">
    <property type="nucleotide sequence ID" value="NZ_BOOW01000052.1"/>
</dbReference>
<dbReference type="InterPro" id="IPR013786">
    <property type="entry name" value="AcylCoA_DH/ox_N"/>
</dbReference>
<proteinExistence type="inferred from homology"/>
<comment type="similarity">
    <text evidence="2">Belongs to the acyl-CoA dehydrogenase family.</text>
</comment>
<dbReference type="InterPro" id="IPR046373">
    <property type="entry name" value="Acyl-CoA_Oxase/DH_mid-dom_sf"/>
</dbReference>
<dbReference type="Pfam" id="PF00441">
    <property type="entry name" value="Acyl-CoA_dh_1"/>
    <property type="match status" value="1"/>
</dbReference>
<comment type="cofactor">
    <cofactor evidence="1">
        <name>FAD</name>
        <dbReference type="ChEBI" id="CHEBI:57692"/>
    </cofactor>
</comment>
<keyword evidence="3" id="KW-0285">Flavoprotein</keyword>